<sequence>MRFPHLETSEGTGRVLAAYGASFTDAPHTCALVGGIGLLVAAVVALALIGVRARPGYGASGAATVKHSTGAAAGDVS</sequence>
<gene>
    <name evidence="2" type="ORF">Strvi_6104</name>
</gene>
<keyword evidence="1" id="KW-0812">Transmembrane</keyword>
<evidence type="ECO:0000313" key="2">
    <source>
        <dbReference type="EMBL" id="AEM85595.1"/>
    </source>
</evidence>
<evidence type="ECO:0000313" key="3">
    <source>
        <dbReference type="Proteomes" id="UP000008703"/>
    </source>
</evidence>
<keyword evidence="3" id="KW-1185">Reference proteome</keyword>
<dbReference type="HOGENOM" id="CLU_2636683_0_0_11"/>
<dbReference type="RefSeq" id="WP_014059080.1">
    <property type="nucleotide sequence ID" value="NC_015957.1"/>
</dbReference>
<name>G2PGL6_STRV4</name>
<feature type="transmembrane region" description="Helical" evidence="1">
    <location>
        <begin position="31"/>
        <end position="51"/>
    </location>
</feature>
<dbReference type="EMBL" id="CP002994">
    <property type="protein sequence ID" value="AEM85595.1"/>
    <property type="molecule type" value="Genomic_DNA"/>
</dbReference>
<organism evidence="2 3">
    <name type="scientific">Streptomyces violaceusniger (strain Tu 4113)</name>
    <dbReference type="NCBI Taxonomy" id="653045"/>
    <lineage>
        <taxon>Bacteria</taxon>
        <taxon>Bacillati</taxon>
        <taxon>Actinomycetota</taxon>
        <taxon>Actinomycetes</taxon>
        <taxon>Kitasatosporales</taxon>
        <taxon>Streptomycetaceae</taxon>
        <taxon>Streptomyces</taxon>
        <taxon>Streptomyces violaceusniger group</taxon>
    </lineage>
</organism>
<protein>
    <submittedName>
        <fullName evidence="2">Uncharacterized protein</fullName>
    </submittedName>
</protein>
<accession>G2PGL6</accession>
<proteinExistence type="predicted"/>
<dbReference type="AlphaFoldDB" id="G2PGL6"/>
<dbReference type="eggNOG" id="COG0477">
    <property type="taxonomic scope" value="Bacteria"/>
</dbReference>
<evidence type="ECO:0000256" key="1">
    <source>
        <dbReference type="SAM" id="Phobius"/>
    </source>
</evidence>
<dbReference type="KEGG" id="svl:Strvi_6104"/>
<keyword evidence="1" id="KW-0472">Membrane</keyword>
<reference evidence="2" key="1">
    <citation type="submission" date="2011-08" db="EMBL/GenBank/DDBJ databases">
        <title>Complete sequence of chromosome of Streptomyces violaceusniger Tu 4113.</title>
        <authorList>
            <consortium name="US DOE Joint Genome Institute"/>
            <person name="Lucas S."/>
            <person name="Han J."/>
            <person name="Lapidus A."/>
            <person name="Cheng J.-F."/>
            <person name="Goodwin L."/>
            <person name="Pitluck S."/>
            <person name="Peters L."/>
            <person name="Ivanova N."/>
            <person name="Daligault H."/>
            <person name="Detter J.C."/>
            <person name="Han C."/>
            <person name="Tapia R."/>
            <person name="Land M."/>
            <person name="Hauser L."/>
            <person name="Kyrpides N."/>
            <person name="Ivanova N."/>
            <person name="Pagani I."/>
            <person name="Hagen A."/>
            <person name="Katz L."/>
            <person name="Fiedler H.-P."/>
            <person name="Keasling J."/>
            <person name="Fortman J."/>
            <person name="Woyke T."/>
        </authorList>
    </citation>
    <scope>NUCLEOTIDE SEQUENCE [LARGE SCALE GENOMIC DNA]</scope>
    <source>
        <strain evidence="2">Tu 4113</strain>
    </source>
</reference>
<keyword evidence="1" id="KW-1133">Transmembrane helix</keyword>
<dbReference type="Proteomes" id="UP000008703">
    <property type="component" value="Chromosome"/>
</dbReference>